<feature type="transmembrane region" description="Helical" evidence="1">
    <location>
        <begin position="27"/>
        <end position="50"/>
    </location>
</feature>
<accession>A0A8D9HVF0</accession>
<protein>
    <submittedName>
        <fullName evidence="2">Uncharacterized protein</fullName>
    </submittedName>
</protein>
<keyword evidence="1" id="KW-0812">Transmembrane</keyword>
<dbReference type="EMBL" id="LS974620">
    <property type="protein sequence ID" value="CAG7906598.1"/>
    <property type="molecule type" value="Genomic_DNA"/>
</dbReference>
<keyword evidence="1" id="KW-0472">Membrane</keyword>
<feature type="non-terminal residue" evidence="2">
    <location>
        <position position="1"/>
    </location>
</feature>
<evidence type="ECO:0000313" key="3">
    <source>
        <dbReference type="Proteomes" id="UP000694005"/>
    </source>
</evidence>
<evidence type="ECO:0000313" key="2">
    <source>
        <dbReference type="EMBL" id="CAG7906598.1"/>
    </source>
</evidence>
<gene>
    <name evidence="2" type="ORF">BRAPAZ1V2_A04P14990.2</name>
</gene>
<reference evidence="2 3" key="1">
    <citation type="submission" date="2021-07" db="EMBL/GenBank/DDBJ databases">
        <authorList>
            <consortium name="Genoscope - CEA"/>
            <person name="William W."/>
        </authorList>
    </citation>
    <scope>NUCLEOTIDE SEQUENCE [LARGE SCALE GENOMIC DNA]</scope>
</reference>
<sequence>SGSVFTGELGWTARFTFPYRFWRRVSLGVGSICIDLVLLVCVVLVFCLGVSATANPVHAQVGRCGLCSLNARRAWRCLVLRRRLSGQASPVFVLFGSWRWCLESSYPGSDHSGFQGLRGLVLHFPGHLFCLI</sequence>
<dbReference type="Gramene" id="A04p14990.2_BraZ1">
    <property type="protein sequence ID" value="A04p14990.2_BraZ1.CDS"/>
    <property type="gene ID" value="A04g14990.2_BraZ1"/>
</dbReference>
<evidence type="ECO:0000256" key="1">
    <source>
        <dbReference type="SAM" id="Phobius"/>
    </source>
</evidence>
<keyword evidence="1" id="KW-1133">Transmembrane helix</keyword>
<proteinExistence type="predicted"/>
<dbReference type="AlphaFoldDB" id="A0A8D9HVF0"/>
<organism evidence="2 3">
    <name type="scientific">Brassica campestris</name>
    <name type="common">Field mustard</name>
    <dbReference type="NCBI Taxonomy" id="3711"/>
    <lineage>
        <taxon>Eukaryota</taxon>
        <taxon>Viridiplantae</taxon>
        <taxon>Streptophyta</taxon>
        <taxon>Embryophyta</taxon>
        <taxon>Tracheophyta</taxon>
        <taxon>Spermatophyta</taxon>
        <taxon>Magnoliopsida</taxon>
        <taxon>eudicotyledons</taxon>
        <taxon>Gunneridae</taxon>
        <taxon>Pentapetalae</taxon>
        <taxon>rosids</taxon>
        <taxon>malvids</taxon>
        <taxon>Brassicales</taxon>
        <taxon>Brassicaceae</taxon>
        <taxon>Brassiceae</taxon>
        <taxon>Brassica</taxon>
    </lineage>
</organism>
<feature type="non-terminal residue" evidence="2">
    <location>
        <position position="132"/>
    </location>
</feature>
<name>A0A8D9HVF0_BRACM</name>
<dbReference type="Proteomes" id="UP000694005">
    <property type="component" value="Chromosome A04"/>
</dbReference>